<feature type="binding site" evidence="10 14">
    <location>
        <position position="7"/>
    </location>
    <ligand>
        <name>substrate</name>
    </ligand>
</feature>
<evidence type="ECO:0000256" key="8">
    <source>
        <dbReference type="ARBA" id="ARBA00022723"/>
    </source>
</evidence>
<dbReference type="AlphaFoldDB" id="A0A0M4D5K6"/>
<dbReference type="GO" id="GO:0046872">
    <property type="term" value="F:metal ion binding"/>
    <property type="evidence" value="ECO:0007669"/>
    <property type="project" value="UniProtKB-UniRule"/>
</dbReference>
<protein>
    <recommendedName>
        <fullName evidence="7 10">Ribulose-phosphate 3-epimerase</fullName>
        <ecNumber evidence="7 10">5.1.3.1</ecNumber>
    </recommendedName>
</protein>
<keyword evidence="13" id="KW-0170">Cobalt</keyword>
<dbReference type="Gene3D" id="3.20.20.70">
    <property type="entry name" value="Aldolase class I"/>
    <property type="match status" value="1"/>
</dbReference>
<dbReference type="CDD" id="cd00429">
    <property type="entry name" value="RPE"/>
    <property type="match status" value="1"/>
</dbReference>
<comment type="cofactor">
    <cofactor evidence="4">
        <name>Zn(2+)</name>
        <dbReference type="ChEBI" id="CHEBI:29105"/>
    </cofactor>
</comment>
<dbReference type="PIRSF" id="PIRSF001461">
    <property type="entry name" value="RPE"/>
    <property type="match status" value="1"/>
</dbReference>
<evidence type="ECO:0000313" key="15">
    <source>
        <dbReference type="EMBL" id="ALC18151.1"/>
    </source>
</evidence>
<dbReference type="HAMAP" id="MF_02227">
    <property type="entry name" value="RPE"/>
    <property type="match status" value="1"/>
</dbReference>
<dbReference type="PANTHER" id="PTHR11749">
    <property type="entry name" value="RIBULOSE-5-PHOSPHATE-3-EPIMERASE"/>
    <property type="match status" value="1"/>
</dbReference>
<feature type="binding site" evidence="10 13">
    <location>
        <position position="34"/>
    </location>
    <ligand>
        <name>a divalent metal cation</name>
        <dbReference type="ChEBI" id="CHEBI:60240"/>
    </ligand>
</feature>
<organism evidence="15 16">
    <name type="scientific">Desulfuromonas soudanensis</name>
    <dbReference type="NCBI Taxonomy" id="1603606"/>
    <lineage>
        <taxon>Bacteria</taxon>
        <taxon>Pseudomonadati</taxon>
        <taxon>Thermodesulfobacteriota</taxon>
        <taxon>Desulfuromonadia</taxon>
        <taxon>Desulfuromonadales</taxon>
        <taxon>Desulfuromonadaceae</taxon>
        <taxon>Desulfuromonas</taxon>
    </lineage>
</organism>
<comment type="pathway">
    <text evidence="10">Carbohydrate degradation.</text>
</comment>
<evidence type="ECO:0000256" key="1">
    <source>
        <dbReference type="ARBA" id="ARBA00001782"/>
    </source>
</evidence>
<dbReference type="PATRIC" id="fig|1603606.3.peg.3695"/>
<keyword evidence="8 10" id="KW-0479">Metal-binding</keyword>
<dbReference type="InterPro" id="IPR011060">
    <property type="entry name" value="RibuloseP-bd_barrel"/>
</dbReference>
<sequence>MIKIAPSILSADFARLGAEIQAIDAGGADYVHIDVMDGHFVPNITIGPLVVEAARRVTNLPLDVHLMIENPDRFIPDFARAGADLITVHVEAVPHLHRTVQLIKSLGKKAGVSLNPATPVSSLEVILEDIDLVLIMSVNPGFGGQSFIPSSLAKIEALRAEIDRRGLQVEIEVDGGVKTDNIAAIAAAGASVFVAGSAVFGTADYGATIAALKDNAARR</sequence>
<evidence type="ECO:0000256" key="5">
    <source>
        <dbReference type="ARBA" id="ARBA00001954"/>
    </source>
</evidence>
<dbReference type="NCBIfam" id="TIGR01163">
    <property type="entry name" value="rpe"/>
    <property type="match status" value="1"/>
</dbReference>
<dbReference type="OrthoDB" id="1645589at2"/>
<keyword evidence="9 10" id="KW-0413">Isomerase</keyword>
<feature type="binding site" evidence="10 14">
    <location>
        <position position="65"/>
    </location>
    <ligand>
        <name>substrate</name>
    </ligand>
</feature>
<name>A0A0M4D5K6_9BACT</name>
<evidence type="ECO:0000313" key="16">
    <source>
        <dbReference type="Proteomes" id="UP000057158"/>
    </source>
</evidence>
<comment type="cofactor">
    <cofactor evidence="2">
        <name>Mn(2+)</name>
        <dbReference type="ChEBI" id="CHEBI:29035"/>
    </cofactor>
</comment>
<evidence type="ECO:0000256" key="3">
    <source>
        <dbReference type="ARBA" id="ARBA00001941"/>
    </source>
</evidence>
<keyword evidence="13" id="KW-0862">Zinc</keyword>
<comment type="cofactor">
    <cofactor evidence="5">
        <name>Fe(2+)</name>
        <dbReference type="ChEBI" id="CHEBI:29033"/>
    </cofactor>
</comment>
<dbReference type="STRING" id="1603606.DSOUD_3434"/>
<dbReference type="InterPro" id="IPR013785">
    <property type="entry name" value="Aldolase_TIM"/>
</dbReference>
<evidence type="ECO:0000256" key="10">
    <source>
        <dbReference type="HAMAP-Rule" id="MF_02227"/>
    </source>
</evidence>
<evidence type="ECO:0000256" key="12">
    <source>
        <dbReference type="PIRSR" id="PIRSR001461-1"/>
    </source>
</evidence>
<comment type="cofactor">
    <cofactor evidence="10 13">
        <name>a divalent metal cation</name>
        <dbReference type="ChEBI" id="CHEBI:60240"/>
    </cofactor>
    <text evidence="10 13">Binds 1 divalent metal cation per subunit.</text>
</comment>
<dbReference type="KEGG" id="des:DSOUD_3434"/>
<evidence type="ECO:0000256" key="11">
    <source>
        <dbReference type="PIRNR" id="PIRNR001461"/>
    </source>
</evidence>
<evidence type="ECO:0000256" key="6">
    <source>
        <dbReference type="ARBA" id="ARBA00009541"/>
    </source>
</evidence>
<dbReference type="GO" id="GO:0019323">
    <property type="term" value="P:pentose catabolic process"/>
    <property type="evidence" value="ECO:0007669"/>
    <property type="project" value="UniProtKB-UniRule"/>
</dbReference>
<feature type="active site" description="Proton donor" evidence="10 12">
    <location>
        <position position="174"/>
    </location>
</feature>
<dbReference type="GO" id="GO:0004750">
    <property type="term" value="F:D-ribulose-phosphate 3-epimerase activity"/>
    <property type="evidence" value="ECO:0007669"/>
    <property type="project" value="UniProtKB-UniRule"/>
</dbReference>
<dbReference type="EC" id="5.1.3.1" evidence="7 10"/>
<reference evidence="15 16" key="1">
    <citation type="submission" date="2015-07" db="EMBL/GenBank/DDBJ databases">
        <title>Isolation and Genomic Characterization of a Novel Halophilic Metal-Reducing Deltaproteobacterium from the Deep Subsurface.</title>
        <authorList>
            <person name="Badalamenti J.P."/>
            <person name="Summers Z.M."/>
            <person name="Gralnick J.A."/>
            <person name="Bond D.R."/>
        </authorList>
    </citation>
    <scope>NUCLEOTIDE SEQUENCE [LARGE SCALE GENOMIC DNA]</scope>
    <source>
        <strain evidence="15 16">WTL</strain>
    </source>
</reference>
<proteinExistence type="inferred from homology"/>
<comment type="catalytic activity">
    <reaction evidence="1 10 11">
        <text>D-ribulose 5-phosphate = D-xylulose 5-phosphate</text>
        <dbReference type="Rhea" id="RHEA:13677"/>
        <dbReference type="ChEBI" id="CHEBI:57737"/>
        <dbReference type="ChEBI" id="CHEBI:58121"/>
        <dbReference type="EC" id="5.1.3.1"/>
    </reaction>
</comment>
<evidence type="ECO:0000256" key="13">
    <source>
        <dbReference type="PIRSR" id="PIRSR001461-2"/>
    </source>
</evidence>
<feature type="binding site" evidence="10 14">
    <location>
        <begin position="141"/>
        <end position="144"/>
    </location>
    <ligand>
        <name>substrate</name>
    </ligand>
</feature>
<evidence type="ECO:0000256" key="2">
    <source>
        <dbReference type="ARBA" id="ARBA00001936"/>
    </source>
</evidence>
<feature type="active site" description="Proton acceptor" evidence="10 12">
    <location>
        <position position="34"/>
    </location>
</feature>
<comment type="cofactor">
    <cofactor evidence="3">
        <name>Co(2+)</name>
        <dbReference type="ChEBI" id="CHEBI:48828"/>
    </cofactor>
</comment>
<evidence type="ECO:0000256" key="7">
    <source>
        <dbReference type="ARBA" id="ARBA00013188"/>
    </source>
</evidence>
<evidence type="ECO:0000256" key="14">
    <source>
        <dbReference type="PIRSR" id="PIRSR001461-3"/>
    </source>
</evidence>
<dbReference type="NCBIfam" id="NF004076">
    <property type="entry name" value="PRK05581.1-4"/>
    <property type="match status" value="1"/>
</dbReference>
<dbReference type="GO" id="GO:0006098">
    <property type="term" value="P:pentose-phosphate shunt"/>
    <property type="evidence" value="ECO:0007669"/>
    <property type="project" value="UniProtKB-UniRule"/>
</dbReference>
<feature type="binding site" evidence="10 14">
    <location>
        <begin position="196"/>
        <end position="197"/>
    </location>
    <ligand>
        <name>substrate</name>
    </ligand>
</feature>
<feature type="binding site" evidence="10">
    <location>
        <begin position="174"/>
        <end position="176"/>
    </location>
    <ligand>
        <name>substrate</name>
    </ligand>
</feature>
<accession>A0A0M4D5K6</accession>
<dbReference type="PROSITE" id="PS01085">
    <property type="entry name" value="RIBUL_P_3_EPIMER_1"/>
    <property type="match status" value="1"/>
</dbReference>
<keyword evidence="13" id="KW-0464">Manganese</keyword>
<dbReference type="PROSITE" id="PS01086">
    <property type="entry name" value="RIBUL_P_3_EPIMER_2"/>
    <property type="match status" value="1"/>
</dbReference>
<comment type="function">
    <text evidence="10">Catalyzes the reversible epimerization of D-ribulose 5-phosphate to D-xylulose 5-phosphate.</text>
</comment>
<keyword evidence="16" id="KW-1185">Reference proteome</keyword>
<dbReference type="InterPro" id="IPR000056">
    <property type="entry name" value="Ribul_P_3_epim-like"/>
</dbReference>
<dbReference type="Proteomes" id="UP000057158">
    <property type="component" value="Chromosome"/>
</dbReference>
<gene>
    <name evidence="10 15" type="primary">rpe</name>
    <name evidence="15" type="ORF">DSOUD_3434</name>
</gene>
<evidence type="ECO:0000256" key="4">
    <source>
        <dbReference type="ARBA" id="ARBA00001947"/>
    </source>
</evidence>
<dbReference type="Pfam" id="PF00834">
    <property type="entry name" value="Ribul_P_3_epim"/>
    <property type="match status" value="1"/>
</dbReference>
<feature type="binding site" evidence="10 13">
    <location>
        <position position="65"/>
    </location>
    <ligand>
        <name>a divalent metal cation</name>
        <dbReference type="ChEBI" id="CHEBI:60240"/>
    </ligand>
</feature>
<comment type="similarity">
    <text evidence="6 10 11">Belongs to the ribulose-phosphate 3-epimerase family.</text>
</comment>
<dbReference type="InterPro" id="IPR026019">
    <property type="entry name" value="Ribul_P_3_epim"/>
</dbReference>
<dbReference type="FunFam" id="3.20.20.70:FF:000004">
    <property type="entry name" value="Ribulose-phosphate 3-epimerase"/>
    <property type="match status" value="1"/>
</dbReference>
<feature type="binding site" evidence="14">
    <location>
        <position position="176"/>
    </location>
    <ligand>
        <name>substrate</name>
    </ligand>
</feature>
<keyword evidence="10 11" id="KW-0119">Carbohydrate metabolism</keyword>
<feature type="binding site" evidence="10 13">
    <location>
        <position position="32"/>
    </location>
    <ligand>
        <name>a divalent metal cation</name>
        <dbReference type="ChEBI" id="CHEBI:60240"/>
    </ligand>
</feature>
<dbReference type="GO" id="GO:0005737">
    <property type="term" value="C:cytoplasm"/>
    <property type="evidence" value="ECO:0007669"/>
    <property type="project" value="UniProtKB-ARBA"/>
</dbReference>
<evidence type="ECO:0000256" key="9">
    <source>
        <dbReference type="ARBA" id="ARBA00023235"/>
    </source>
</evidence>
<feature type="binding site" evidence="10 13">
    <location>
        <position position="174"/>
    </location>
    <ligand>
        <name>a divalent metal cation</name>
        <dbReference type="ChEBI" id="CHEBI:60240"/>
    </ligand>
</feature>
<dbReference type="SUPFAM" id="SSF51366">
    <property type="entry name" value="Ribulose-phoshate binding barrel"/>
    <property type="match status" value="1"/>
</dbReference>
<dbReference type="RefSeq" id="WP_053552095.1">
    <property type="nucleotide sequence ID" value="NZ_CP010802.1"/>
</dbReference>
<dbReference type="EMBL" id="CP010802">
    <property type="protein sequence ID" value="ALC18151.1"/>
    <property type="molecule type" value="Genomic_DNA"/>
</dbReference>